<feature type="compositionally biased region" description="Polar residues" evidence="1">
    <location>
        <begin position="266"/>
        <end position="282"/>
    </location>
</feature>
<dbReference type="Proteomes" id="UP000037923">
    <property type="component" value="Unassembled WGS sequence"/>
</dbReference>
<feature type="region of interest" description="Disordered" evidence="1">
    <location>
        <begin position="1"/>
        <end position="64"/>
    </location>
</feature>
<dbReference type="VEuPathDB" id="TriTrypDB:LpyrH10_33_0540"/>
<dbReference type="PROSITE" id="PS50086">
    <property type="entry name" value="TBC_RABGAP"/>
    <property type="match status" value="1"/>
</dbReference>
<evidence type="ECO:0000259" key="3">
    <source>
        <dbReference type="PROSITE" id="PS50206"/>
    </source>
</evidence>
<name>A0A0N0DQT5_LEPPY</name>
<feature type="compositionally biased region" description="Basic and acidic residues" evidence="1">
    <location>
        <begin position="1051"/>
        <end position="1065"/>
    </location>
</feature>
<feature type="domain" description="Rab-GAP TBC" evidence="2">
    <location>
        <begin position="606"/>
        <end position="827"/>
    </location>
</feature>
<accession>A0A0N0DQT5</accession>
<keyword evidence="5" id="KW-1185">Reference proteome</keyword>
<dbReference type="PANTHER" id="PTHR22957">
    <property type="entry name" value="TBC1 DOMAIN FAMILY MEMBER GTPASE-ACTIVATING PROTEIN"/>
    <property type="match status" value="1"/>
</dbReference>
<dbReference type="InterPro" id="IPR001763">
    <property type="entry name" value="Rhodanese-like_dom"/>
</dbReference>
<dbReference type="SUPFAM" id="SSF47923">
    <property type="entry name" value="Ypt/Rab-GAP domain of gyp1p"/>
    <property type="match status" value="2"/>
</dbReference>
<dbReference type="Pfam" id="PF00566">
    <property type="entry name" value="RabGAP-TBC"/>
    <property type="match status" value="1"/>
</dbReference>
<feature type="region of interest" description="Disordered" evidence="1">
    <location>
        <begin position="264"/>
        <end position="296"/>
    </location>
</feature>
<dbReference type="GeneID" id="26909929"/>
<organism evidence="4 5">
    <name type="scientific">Leptomonas pyrrhocoris</name>
    <name type="common">Firebug parasite</name>
    <dbReference type="NCBI Taxonomy" id="157538"/>
    <lineage>
        <taxon>Eukaryota</taxon>
        <taxon>Discoba</taxon>
        <taxon>Euglenozoa</taxon>
        <taxon>Kinetoplastea</taxon>
        <taxon>Metakinetoplastina</taxon>
        <taxon>Trypanosomatida</taxon>
        <taxon>Trypanosomatidae</taxon>
        <taxon>Leishmaniinae</taxon>
        <taxon>Leptomonas</taxon>
    </lineage>
</organism>
<sequence length="1214" mass="128202">MSPLSVAGSDPGSATDRNPLRASHFAAAAAARQGSNALDDDTNNSYQSEQQQQQQQQQRARYTAGSIGSMSVLSDDGNSDLMLGGITYPAGEDASTSPHNKLAASPNTFELTATTQHQQQRQRPPSSLPVTLPSCPDSLASFDAFIQGASAPASPLRSGHSFAFSAGTSFHAVAAAAAAATTTTTATAPARLPQKLDRAIGVLDTPLLPLFGLPGSLGESLPVSEAAAIAAAAGSPSQEAPPQQRIQRDGAWEQLERFLHHRARSVESSTASGNSRNNQSGTLKAGGGGGGSGKANGAVADAADVDCVEALLHLLYACVLSTLRHAGQRIRVMEARTESSSSSNTKKTKSNAADEDCARYAAVNHPFLRGVAERGLLSTYMTVCGCSRATVSEDESTPPQQLRRRELPSLNLYVPTRVLRATIADFEEHDAAAIVPAGEGDLRDVKDTLTAASSIVAALERQRKQTGALRTLIGDDVRAWEAARDATRRSRENYFSYWSDYAQRPVQPPAPVHRARPAVDAVLRSMELSVSVQLHHVGQLRRLLSHGLIRDAAGGAFVGSGRGETEKEVRRYLRTHVAQIERSGDDDGDAAADAGSPPPSLSPFFVVPPTMRGVLWGCLLHVPAGRRREAIFAYAVHRTAAKPSLNDRQLAVDIPRCHAYHPLLASSKGSAQLQRLLKAWLFLHPRYAYWQGLDSVCAVLLTVSPHDEAMVLAQLDAIVDGFIAHDDGSGGGGGEDGFGSRSSLLMPAATASSPLTQQPKPKPSMADQLHRLSVVLRYCDPLLAHYLFGVLGCTPELYAISWLLTLFSHSLPTRKVHLLWDLLFVEGDVDSGGGSACLVALCAAVMVHRRAALLSSDFSGCLTAFSSGTSQLDVAAAVGDTRRLLSVLPPSVLAQPVADDVVDTPHGGRRPRQRPSALARGAAAAATAGSGGASSATDTATLAYLSVEDLKSAWAVAQRRTASSYDPTGAAAEGAAQRQQHWSDTGVYLVDIRPCDPRTGPHDSLLSAIHLPLHPAGVSPTPSASLSFGHIAPPSPRTAEVPDRAPQNGSRGDRRSRQDVDEVEQRTTAATAGEGWGIVDEQERLQEQQQLTQEAQERHVADAAAELVRFMGNPFVAAIVPCTSDASDRGASWAVHPLVLKTSMAPHVVIVAGDGKSTSSNSSTAGESEEVELAHQLGLQLNACGVHNVSVLRGGMAAIRVAMPELVVPHAQES</sequence>
<protein>
    <submittedName>
        <fullName evidence="4">Uncharacterized protein</fullName>
    </submittedName>
</protein>
<dbReference type="EMBL" id="LGTL01000033">
    <property type="protein sequence ID" value="KPA73742.1"/>
    <property type="molecule type" value="Genomic_DNA"/>
</dbReference>
<dbReference type="GO" id="GO:0005096">
    <property type="term" value="F:GTPase activator activity"/>
    <property type="evidence" value="ECO:0007669"/>
    <property type="project" value="TreeGrafter"/>
</dbReference>
<reference evidence="4 5" key="1">
    <citation type="submission" date="2015-07" db="EMBL/GenBank/DDBJ databases">
        <title>High-quality genome of monoxenous trypanosomatid Leptomonas pyrrhocoris.</title>
        <authorList>
            <person name="Flegontov P."/>
            <person name="Butenko A."/>
            <person name="Firsov S."/>
            <person name="Vlcek C."/>
            <person name="Logacheva M.D."/>
            <person name="Field M."/>
            <person name="Filatov D."/>
            <person name="Flegontova O."/>
            <person name="Gerasimov E."/>
            <person name="Jackson A.P."/>
            <person name="Kelly S."/>
            <person name="Opperdoes F."/>
            <person name="O'Reilly A."/>
            <person name="Votypka J."/>
            <person name="Yurchenko V."/>
            <person name="Lukes J."/>
        </authorList>
    </citation>
    <scope>NUCLEOTIDE SEQUENCE [LARGE SCALE GENOMIC DNA]</scope>
    <source>
        <strain evidence="4">H10</strain>
    </source>
</reference>
<dbReference type="AlphaFoldDB" id="A0A0N0DQT5"/>
<proteinExistence type="predicted"/>
<dbReference type="SMART" id="SM00164">
    <property type="entry name" value="TBC"/>
    <property type="match status" value="1"/>
</dbReference>
<evidence type="ECO:0000313" key="5">
    <source>
        <dbReference type="Proteomes" id="UP000037923"/>
    </source>
</evidence>
<dbReference type="InterPro" id="IPR000195">
    <property type="entry name" value="Rab-GAP-TBC_dom"/>
</dbReference>
<dbReference type="InterPro" id="IPR035969">
    <property type="entry name" value="Rab-GAP_TBC_sf"/>
</dbReference>
<dbReference type="PANTHER" id="PTHR22957:SF168">
    <property type="entry name" value="TBC DOMAIN-CONTAINING PROTEIN KINASE-LIKE PROTEIN"/>
    <property type="match status" value="1"/>
</dbReference>
<dbReference type="OrthoDB" id="1668230at2759"/>
<feature type="domain" description="Rhodanese" evidence="3">
    <location>
        <begin position="1174"/>
        <end position="1208"/>
    </location>
</feature>
<feature type="region of interest" description="Disordered" evidence="1">
    <location>
        <begin position="1019"/>
        <end position="1078"/>
    </location>
</feature>
<evidence type="ECO:0000259" key="2">
    <source>
        <dbReference type="PROSITE" id="PS50086"/>
    </source>
</evidence>
<feature type="region of interest" description="Disordered" evidence="1">
    <location>
        <begin position="898"/>
        <end position="923"/>
    </location>
</feature>
<gene>
    <name evidence="4" type="ORF">ABB37_09646</name>
</gene>
<evidence type="ECO:0000256" key="1">
    <source>
        <dbReference type="SAM" id="MobiDB-lite"/>
    </source>
</evidence>
<dbReference type="PROSITE" id="PS50206">
    <property type="entry name" value="RHODANESE_3"/>
    <property type="match status" value="1"/>
</dbReference>
<evidence type="ECO:0000313" key="4">
    <source>
        <dbReference type="EMBL" id="KPA73742.1"/>
    </source>
</evidence>
<feature type="region of interest" description="Disordered" evidence="1">
    <location>
        <begin position="334"/>
        <end position="353"/>
    </location>
</feature>
<dbReference type="RefSeq" id="XP_015652181.1">
    <property type="nucleotide sequence ID" value="XM_015809245.1"/>
</dbReference>
<comment type="caution">
    <text evidence="4">The sequence shown here is derived from an EMBL/GenBank/DDBJ whole genome shotgun (WGS) entry which is preliminary data.</text>
</comment>
<dbReference type="Gene3D" id="1.10.8.270">
    <property type="entry name" value="putative rabgap domain of human tbc1 domain family member 14 like domains"/>
    <property type="match status" value="1"/>
</dbReference>
<dbReference type="Gene3D" id="1.10.472.80">
    <property type="entry name" value="Ypt/Rab-GAP domain of gyp1p, domain 3"/>
    <property type="match status" value="1"/>
</dbReference>
<feature type="compositionally biased region" description="Gly residues" evidence="1">
    <location>
        <begin position="284"/>
        <end position="294"/>
    </location>
</feature>
<dbReference type="FunFam" id="1.10.8.270:FF:000044">
    <property type="entry name" value="TBC Kinase homolog"/>
    <property type="match status" value="1"/>
</dbReference>